<dbReference type="InterPro" id="IPR027417">
    <property type="entry name" value="P-loop_NTPase"/>
</dbReference>
<evidence type="ECO:0000256" key="5">
    <source>
        <dbReference type="ARBA" id="ARBA00022519"/>
    </source>
</evidence>
<keyword evidence="9" id="KW-0472">Membrane</keyword>
<keyword evidence="3" id="KW-0813">Transport</keyword>
<comment type="subcellular location">
    <subcellularLocation>
        <location evidence="1">Cell inner membrane</location>
        <topology evidence="1">Peripheral membrane protein</topology>
    </subcellularLocation>
</comment>
<name>A0A375A9M7_9GAMM</name>
<gene>
    <name evidence="11" type="ORF">DAQ1742_01816</name>
</gene>
<dbReference type="Proteomes" id="UP000294820">
    <property type="component" value="Chromosome 1"/>
</dbReference>
<dbReference type="EMBL" id="LT615367">
    <property type="protein sequence ID" value="SLM62753.1"/>
    <property type="molecule type" value="Genomic_DNA"/>
</dbReference>
<dbReference type="PANTHER" id="PTHR43297">
    <property type="entry name" value="OLIGOPEPTIDE TRANSPORT ATP-BINDING PROTEIN APPD"/>
    <property type="match status" value="1"/>
</dbReference>
<sequence length="269" mass="28682">MNNDYPYPIPVLDAKNVSISTDNHTLVSECSFRLFEGERVCIIGSSGSGKSLTAKAIIGILPAELTLQGSICINGACVGGVHPSRRPEHAMVSAIFQDSSTALNPLMPVGRQLALALKTGNNAKLSSLLDALQLSGIPQLLSRYPDELSGGQRQRICIALALMANNRLLIADEPTTALDVISQQKVMQVLGHRTTLSSPPALLFITHDIAVATQLCERGIVMEKGQIVECGTMVQLLNAPEHPYTRKLVQAARAAEQALKTHSSEALAG</sequence>
<dbReference type="PROSITE" id="PS00211">
    <property type="entry name" value="ABC_TRANSPORTER_1"/>
    <property type="match status" value="1"/>
</dbReference>
<dbReference type="GO" id="GO:0005524">
    <property type="term" value="F:ATP binding"/>
    <property type="evidence" value="ECO:0007669"/>
    <property type="project" value="UniProtKB-KW"/>
</dbReference>
<keyword evidence="5" id="KW-0997">Cell inner membrane</keyword>
<dbReference type="CDD" id="cd03257">
    <property type="entry name" value="ABC_NikE_OppD_transporters"/>
    <property type="match status" value="1"/>
</dbReference>
<evidence type="ECO:0000313" key="12">
    <source>
        <dbReference type="Proteomes" id="UP000294820"/>
    </source>
</evidence>
<evidence type="ECO:0000256" key="8">
    <source>
        <dbReference type="ARBA" id="ARBA00022967"/>
    </source>
</evidence>
<evidence type="ECO:0000256" key="1">
    <source>
        <dbReference type="ARBA" id="ARBA00004417"/>
    </source>
</evidence>
<dbReference type="Pfam" id="PF00005">
    <property type="entry name" value="ABC_tran"/>
    <property type="match status" value="1"/>
</dbReference>
<dbReference type="SUPFAM" id="SSF52540">
    <property type="entry name" value="P-loop containing nucleoside triphosphate hydrolases"/>
    <property type="match status" value="1"/>
</dbReference>
<feature type="domain" description="ABC transporter" evidence="10">
    <location>
        <begin position="12"/>
        <end position="249"/>
    </location>
</feature>
<keyword evidence="8" id="KW-1278">Translocase</keyword>
<keyword evidence="12" id="KW-1185">Reference proteome</keyword>
<evidence type="ECO:0000256" key="7">
    <source>
        <dbReference type="ARBA" id="ARBA00022840"/>
    </source>
</evidence>
<reference evidence="11 12" key="1">
    <citation type="submission" date="2016-09" db="EMBL/GenBank/DDBJ databases">
        <authorList>
            <person name="Reverchon S."/>
            <person name="Nasser W."/>
            <person name="Leonard S."/>
            <person name="Brochier C."/>
            <person name="Duprey A."/>
        </authorList>
    </citation>
    <scope>NUCLEOTIDE SEQUENCE [LARGE SCALE GENOMIC DNA]</scope>
    <source>
        <strain evidence="11 12">174/2</strain>
    </source>
</reference>
<evidence type="ECO:0000256" key="6">
    <source>
        <dbReference type="ARBA" id="ARBA00022741"/>
    </source>
</evidence>
<dbReference type="InterPro" id="IPR017871">
    <property type="entry name" value="ABC_transporter-like_CS"/>
</dbReference>
<evidence type="ECO:0000256" key="4">
    <source>
        <dbReference type="ARBA" id="ARBA00022475"/>
    </source>
</evidence>
<evidence type="ECO:0000256" key="9">
    <source>
        <dbReference type="ARBA" id="ARBA00023136"/>
    </source>
</evidence>
<dbReference type="InterPro" id="IPR003593">
    <property type="entry name" value="AAA+_ATPase"/>
</dbReference>
<dbReference type="InterPro" id="IPR050388">
    <property type="entry name" value="ABC_Ni/Peptide_Import"/>
</dbReference>
<protein>
    <submittedName>
        <fullName evidence="11">Oligopeptide transport system permease protein OppB (TC 3.A.1.5.1)</fullName>
    </submittedName>
</protein>
<keyword evidence="4" id="KW-1003">Cell membrane</keyword>
<evidence type="ECO:0000259" key="10">
    <source>
        <dbReference type="PROSITE" id="PS50893"/>
    </source>
</evidence>
<dbReference type="SMART" id="SM00382">
    <property type="entry name" value="AAA"/>
    <property type="match status" value="1"/>
</dbReference>
<dbReference type="PROSITE" id="PS50893">
    <property type="entry name" value="ABC_TRANSPORTER_2"/>
    <property type="match status" value="1"/>
</dbReference>
<evidence type="ECO:0000313" key="11">
    <source>
        <dbReference type="EMBL" id="SLM62753.1"/>
    </source>
</evidence>
<dbReference type="GO" id="GO:0005886">
    <property type="term" value="C:plasma membrane"/>
    <property type="evidence" value="ECO:0007669"/>
    <property type="project" value="UniProtKB-SubCell"/>
</dbReference>
<keyword evidence="6" id="KW-0547">Nucleotide-binding</keyword>
<dbReference type="RefSeq" id="WP_035342573.1">
    <property type="nucleotide sequence ID" value="NZ_LT615367.1"/>
</dbReference>
<dbReference type="AlphaFoldDB" id="A0A375A9M7"/>
<evidence type="ECO:0000256" key="3">
    <source>
        <dbReference type="ARBA" id="ARBA00022448"/>
    </source>
</evidence>
<proteinExistence type="inferred from homology"/>
<evidence type="ECO:0000256" key="2">
    <source>
        <dbReference type="ARBA" id="ARBA00005417"/>
    </source>
</evidence>
<dbReference type="Gene3D" id="3.40.50.300">
    <property type="entry name" value="P-loop containing nucleotide triphosphate hydrolases"/>
    <property type="match status" value="1"/>
</dbReference>
<accession>A0A375A9M7</accession>
<dbReference type="InterPro" id="IPR003439">
    <property type="entry name" value="ABC_transporter-like_ATP-bd"/>
</dbReference>
<dbReference type="PANTHER" id="PTHR43297:SF14">
    <property type="entry name" value="ATPASE AAA-TYPE CORE DOMAIN-CONTAINING PROTEIN"/>
    <property type="match status" value="1"/>
</dbReference>
<organism evidence="11 12">
    <name type="scientific">Dickeya aquatica</name>
    <dbReference type="NCBI Taxonomy" id="1401087"/>
    <lineage>
        <taxon>Bacteria</taxon>
        <taxon>Pseudomonadati</taxon>
        <taxon>Pseudomonadota</taxon>
        <taxon>Gammaproteobacteria</taxon>
        <taxon>Enterobacterales</taxon>
        <taxon>Pectobacteriaceae</taxon>
        <taxon>Dickeya</taxon>
    </lineage>
</organism>
<keyword evidence="7" id="KW-0067">ATP-binding</keyword>
<dbReference type="KEGG" id="daq:DAQ1742_01816"/>
<dbReference type="GO" id="GO:0016887">
    <property type="term" value="F:ATP hydrolysis activity"/>
    <property type="evidence" value="ECO:0007669"/>
    <property type="project" value="InterPro"/>
</dbReference>
<comment type="similarity">
    <text evidence="2">Belongs to the ABC transporter superfamily.</text>
</comment>